<keyword evidence="3 6" id="KW-0238">DNA-binding</keyword>
<dbReference type="InterPro" id="IPR036388">
    <property type="entry name" value="WH-like_DNA-bd_sf"/>
</dbReference>
<comment type="similarity">
    <text evidence="1">Belongs to the LysR transcriptional regulatory family.</text>
</comment>
<dbReference type="SUPFAM" id="SSF46785">
    <property type="entry name" value="Winged helix' DNA-binding domain"/>
    <property type="match status" value="1"/>
</dbReference>
<dbReference type="Pfam" id="PF03466">
    <property type="entry name" value="LysR_substrate"/>
    <property type="match status" value="1"/>
</dbReference>
<dbReference type="InterPro" id="IPR000847">
    <property type="entry name" value="LysR_HTH_N"/>
</dbReference>
<dbReference type="SUPFAM" id="SSF53850">
    <property type="entry name" value="Periplasmic binding protein-like II"/>
    <property type="match status" value="1"/>
</dbReference>
<dbReference type="Gene3D" id="1.10.10.10">
    <property type="entry name" value="Winged helix-like DNA-binding domain superfamily/Winged helix DNA-binding domain"/>
    <property type="match status" value="1"/>
</dbReference>
<dbReference type="PROSITE" id="PS50931">
    <property type="entry name" value="HTH_LYSR"/>
    <property type="match status" value="1"/>
</dbReference>
<dbReference type="PRINTS" id="PR00039">
    <property type="entry name" value="HTHLYSR"/>
</dbReference>
<dbReference type="Proteomes" id="UP000199167">
    <property type="component" value="Unassembled WGS sequence"/>
</dbReference>
<dbReference type="EMBL" id="FOIZ01000002">
    <property type="protein sequence ID" value="SEW41062.1"/>
    <property type="molecule type" value="Genomic_DNA"/>
</dbReference>
<dbReference type="FunFam" id="1.10.10.10:FF:000001">
    <property type="entry name" value="LysR family transcriptional regulator"/>
    <property type="match status" value="1"/>
</dbReference>
<proteinExistence type="inferred from homology"/>
<name>A0A1I0RJE0_9RHOB</name>
<dbReference type="AlphaFoldDB" id="A0A1I0RJE0"/>
<organism evidence="6 7">
    <name type="scientific">Cognatiyoonia koreensis</name>
    <dbReference type="NCBI Taxonomy" id="364200"/>
    <lineage>
        <taxon>Bacteria</taxon>
        <taxon>Pseudomonadati</taxon>
        <taxon>Pseudomonadota</taxon>
        <taxon>Alphaproteobacteria</taxon>
        <taxon>Rhodobacterales</taxon>
        <taxon>Paracoccaceae</taxon>
        <taxon>Cognatiyoonia</taxon>
    </lineage>
</organism>
<keyword evidence="7" id="KW-1185">Reference proteome</keyword>
<dbReference type="PANTHER" id="PTHR30579:SF7">
    <property type="entry name" value="HTH-TYPE TRANSCRIPTIONAL REGULATOR LRHA-RELATED"/>
    <property type="match status" value="1"/>
</dbReference>
<accession>A0A1I0RJE0</accession>
<dbReference type="GO" id="GO:0003677">
    <property type="term" value="F:DNA binding"/>
    <property type="evidence" value="ECO:0007669"/>
    <property type="project" value="UniProtKB-KW"/>
</dbReference>
<dbReference type="InterPro" id="IPR005119">
    <property type="entry name" value="LysR_subst-bd"/>
</dbReference>
<keyword evidence="4" id="KW-0804">Transcription</keyword>
<sequence>MSLNLKQLEAFVWVSDLASFGQAAERLGTTQPNISARIAKLEESLGVTLMLRDAGSVRLTPQGQKLIGYAREVLSAVDQLITVSGQRGLYDGTLRLGVTELVSLTWLRPFLRAMKDAFPNLLVEVTVGMSIELERALAGRQLDLALQNAPFARAMSGEVFLGEYPLVWVAHPDLDVADTLENVPVLTHGRETVLYQEIAAHFAGRTAIAPRLVPSSNLFSCLQMVQDGLGVAALPAAMVPPGLRVLPYAWTPAPLTFFARYDAERAIDPVVAAGKLASEIAMQSIKSNNST</sequence>
<evidence type="ECO:0000256" key="1">
    <source>
        <dbReference type="ARBA" id="ARBA00009437"/>
    </source>
</evidence>
<evidence type="ECO:0000256" key="4">
    <source>
        <dbReference type="ARBA" id="ARBA00023163"/>
    </source>
</evidence>
<dbReference type="GO" id="GO:0003700">
    <property type="term" value="F:DNA-binding transcription factor activity"/>
    <property type="evidence" value="ECO:0007669"/>
    <property type="project" value="InterPro"/>
</dbReference>
<evidence type="ECO:0000256" key="2">
    <source>
        <dbReference type="ARBA" id="ARBA00023015"/>
    </source>
</evidence>
<dbReference type="Gene3D" id="3.40.190.10">
    <property type="entry name" value="Periplasmic binding protein-like II"/>
    <property type="match status" value="2"/>
</dbReference>
<keyword evidence="2" id="KW-0805">Transcription regulation</keyword>
<evidence type="ECO:0000259" key="5">
    <source>
        <dbReference type="PROSITE" id="PS50931"/>
    </source>
</evidence>
<dbReference type="RefSeq" id="WP_089995916.1">
    <property type="nucleotide sequence ID" value="NZ_FOIZ01000002.1"/>
</dbReference>
<evidence type="ECO:0000313" key="7">
    <source>
        <dbReference type="Proteomes" id="UP000199167"/>
    </source>
</evidence>
<evidence type="ECO:0000313" key="6">
    <source>
        <dbReference type="EMBL" id="SEW41062.1"/>
    </source>
</evidence>
<gene>
    <name evidence="6" type="ORF">SAMN04488515_2775</name>
</gene>
<dbReference type="InterPro" id="IPR036390">
    <property type="entry name" value="WH_DNA-bd_sf"/>
</dbReference>
<feature type="domain" description="HTH lysR-type" evidence="5">
    <location>
        <begin position="3"/>
        <end position="60"/>
    </location>
</feature>
<dbReference type="OrthoDB" id="9791253at2"/>
<dbReference type="CDD" id="cd05466">
    <property type="entry name" value="PBP2_LTTR_substrate"/>
    <property type="match status" value="1"/>
</dbReference>
<evidence type="ECO:0000256" key="3">
    <source>
        <dbReference type="ARBA" id="ARBA00023125"/>
    </source>
</evidence>
<dbReference type="STRING" id="364200.SAMN04488515_2775"/>
<reference evidence="6 7" key="1">
    <citation type="submission" date="2016-10" db="EMBL/GenBank/DDBJ databases">
        <authorList>
            <person name="de Groot N.N."/>
        </authorList>
    </citation>
    <scope>NUCLEOTIDE SEQUENCE [LARGE SCALE GENOMIC DNA]</scope>
    <source>
        <strain evidence="6 7">DSM 17925</strain>
    </source>
</reference>
<dbReference type="Pfam" id="PF00126">
    <property type="entry name" value="HTH_1"/>
    <property type="match status" value="1"/>
</dbReference>
<dbReference type="PANTHER" id="PTHR30579">
    <property type="entry name" value="TRANSCRIPTIONAL REGULATOR"/>
    <property type="match status" value="1"/>
</dbReference>
<protein>
    <submittedName>
        <fullName evidence="6">DNA-binding transcriptional regulator, LysR family</fullName>
    </submittedName>
</protein>
<dbReference type="InterPro" id="IPR050176">
    <property type="entry name" value="LTTR"/>
</dbReference>